<gene>
    <name evidence="2" type="ORF">KFE25_000468</name>
</gene>
<dbReference type="Gene3D" id="2.40.128.20">
    <property type="match status" value="2"/>
</dbReference>
<evidence type="ECO:0000313" key="3">
    <source>
        <dbReference type="Proteomes" id="UP000751190"/>
    </source>
</evidence>
<dbReference type="PANTHER" id="PTHR10612">
    <property type="entry name" value="APOLIPOPROTEIN D"/>
    <property type="match status" value="1"/>
</dbReference>
<feature type="signal peptide" evidence="1">
    <location>
        <begin position="1"/>
        <end position="17"/>
    </location>
</feature>
<dbReference type="AlphaFoldDB" id="A0A8J6CA30"/>
<dbReference type="InterPro" id="IPR012674">
    <property type="entry name" value="Calycin"/>
</dbReference>
<evidence type="ECO:0000256" key="1">
    <source>
        <dbReference type="SAM" id="SignalP"/>
    </source>
</evidence>
<organism evidence="2 3">
    <name type="scientific">Diacronema lutheri</name>
    <name type="common">Unicellular marine alga</name>
    <name type="synonym">Monochrysis lutheri</name>
    <dbReference type="NCBI Taxonomy" id="2081491"/>
    <lineage>
        <taxon>Eukaryota</taxon>
        <taxon>Haptista</taxon>
        <taxon>Haptophyta</taxon>
        <taxon>Pavlovophyceae</taxon>
        <taxon>Pavlovales</taxon>
        <taxon>Pavlovaceae</taxon>
        <taxon>Diacronema</taxon>
    </lineage>
</organism>
<dbReference type="GO" id="GO:0006629">
    <property type="term" value="P:lipid metabolic process"/>
    <property type="evidence" value="ECO:0007669"/>
    <property type="project" value="TreeGrafter"/>
</dbReference>
<dbReference type="OrthoDB" id="565904at2759"/>
<keyword evidence="3" id="KW-1185">Reference proteome</keyword>
<comment type="caution">
    <text evidence="2">The sequence shown here is derived from an EMBL/GenBank/DDBJ whole genome shotgun (WGS) entry which is preliminary data.</text>
</comment>
<dbReference type="SUPFAM" id="SSF50814">
    <property type="entry name" value="Lipocalins"/>
    <property type="match status" value="1"/>
</dbReference>
<sequence length="342" mass="36716">MRQAVASLLLLPVIAVALPIARKLQDDDPPTCPPPNFDSVAGFNLARYISAPWFSIQQVPLIYQPSDELFCVRATYVPINPSDLSEGIHVFNEARAGSTSGERIGVSPSSSMPSQLLAFPDDLPEAQANASTAQSKLRVGVRELGFLYRTPVEPSEVSLPVIPGLPEIADIIPSFLQPLIPPEVNNFLANILEVVPTIISLIPSLIIGAVSRGGGQQPMMTPGNATSSLDTLFGVLVGLIPDEVIDFLQRAFFGPYWVVAISDDYQWAIISGGPPNVESGGLCTTGTLGINNVGFWLFHRNPTPPAEVVQQMRNRATELGYDVSVLQPVEQAGCEYTQSTPA</sequence>
<dbReference type="GO" id="GO:0000302">
    <property type="term" value="P:response to reactive oxygen species"/>
    <property type="evidence" value="ECO:0007669"/>
    <property type="project" value="TreeGrafter"/>
</dbReference>
<proteinExistence type="predicted"/>
<dbReference type="Proteomes" id="UP000751190">
    <property type="component" value="Unassembled WGS sequence"/>
</dbReference>
<evidence type="ECO:0000313" key="2">
    <source>
        <dbReference type="EMBL" id="KAG8467152.1"/>
    </source>
</evidence>
<dbReference type="EMBL" id="JAGTXO010000006">
    <property type="protein sequence ID" value="KAG8467152.1"/>
    <property type="molecule type" value="Genomic_DNA"/>
</dbReference>
<name>A0A8J6CA30_DIALT</name>
<keyword evidence="1" id="KW-0732">Signal</keyword>
<reference evidence="2" key="1">
    <citation type="submission" date="2021-05" db="EMBL/GenBank/DDBJ databases">
        <title>The genome of the haptophyte Pavlova lutheri (Diacronema luteri, Pavlovales) - a model for lipid biosynthesis in eukaryotic algae.</title>
        <authorList>
            <person name="Hulatt C.J."/>
            <person name="Posewitz M.C."/>
        </authorList>
    </citation>
    <scope>NUCLEOTIDE SEQUENCE</scope>
    <source>
        <strain evidence="2">NIVA-4/92</strain>
    </source>
</reference>
<feature type="chain" id="PRO_5035177535" evidence="1">
    <location>
        <begin position="18"/>
        <end position="342"/>
    </location>
</feature>
<protein>
    <submittedName>
        <fullName evidence="2">Uncharacterized protein</fullName>
    </submittedName>
</protein>
<dbReference type="GO" id="GO:0005737">
    <property type="term" value="C:cytoplasm"/>
    <property type="evidence" value="ECO:0007669"/>
    <property type="project" value="TreeGrafter"/>
</dbReference>
<dbReference type="PANTHER" id="PTHR10612:SF34">
    <property type="entry name" value="APOLIPOPROTEIN D"/>
    <property type="match status" value="1"/>
</dbReference>
<accession>A0A8J6CA30</accession>